<dbReference type="GO" id="GO:0005829">
    <property type="term" value="C:cytosol"/>
    <property type="evidence" value="ECO:0007669"/>
    <property type="project" value="TreeGrafter"/>
</dbReference>
<evidence type="ECO:0000313" key="3">
    <source>
        <dbReference type="Proteomes" id="UP000428330"/>
    </source>
</evidence>
<dbReference type="Pfam" id="PF03358">
    <property type="entry name" value="FMN_red"/>
    <property type="match status" value="1"/>
</dbReference>
<dbReference type="SUPFAM" id="SSF52218">
    <property type="entry name" value="Flavoproteins"/>
    <property type="match status" value="1"/>
</dbReference>
<organism evidence="2 3">
    <name type="scientific">Roseovarius faecimaris</name>
    <dbReference type="NCBI Taxonomy" id="2494550"/>
    <lineage>
        <taxon>Bacteria</taxon>
        <taxon>Pseudomonadati</taxon>
        <taxon>Pseudomonadota</taxon>
        <taxon>Alphaproteobacteria</taxon>
        <taxon>Rhodobacterales</taxon>
        <taxon>Roseobacteraceae</taxon>
        <taxon>Roseovarius</taxon>
    </lineage>
</organism>
<dbReference type="InterPro" id="IPR050712">
    <property type="entry name" value="NAD(P)H-dep_reductase"/>
</dbReference>
<dbReference type="EMBL" id="CP034348">
    <property type="protein sequence ID" value="QGX99663.1"/>
    <property type="molecule type" value="Genomic_DNA"/>
</dbReference>
<dbReference type="InterPro" id="IPR029039">
    <property type="entry name" value="Flavoprotein-like_sf"/>
</dbReference>
<dbReference type="Gene3D" id="3.40.50.360">
    <property type="match status" value="1"/>
</dbReference>
<accession>A0A6I6IUU4</accession>
<dbReference type="KEGG" id="rom:EI983_15875"/>
<protein>
    <submittedName>
        <fullName evidence="2">NAD(P)H-dependent oxidoreductase</fullName>
    </submittedName>
</protein>
<dbReference type="RefSeq" id="WP_157708344.1">
    <property type="nucleotide sequence ID" value="NZ_CP034348.1"/>
</dbReference>
<dbReference type="InterPro" id="IPR005025">
    <property type="entry name" value="FMN_Rdtase-like_dom"/>
</dbReference>
<gene>
    <name evidence="2" type="ORF">EI983_15875</name>
</gene>
<dbReference type="Proteomes" id="UP000428330">
    <property type="component" value="Chromosome"/>
</dbReference>
<reference evidence="3" key="1">
    <citation type="submission" date="2018-12" db="EMBL/GenBank/DDBJ databases">
        <title>Complete genome sequence of Roseovarius sp. MME-070.</title>
        <authorList>
            <person name="Nam Y.-D."/>
            <person name="Kang J."/>
            <person name="Chung W.-H."/>
            <person name="Park Y.S."/>
        </authorList>
    </citation>
    <scope>NUCLEOTIDE SEQUENCE [LARGE SCALE GENOMIC DNA]</scope>
    <source>
        <strain evidence="3">MME-070</strain>
    </source>
</reference>
<dbReference type="PANTHER" id="PTHR30543">
    <property type="entry name" value="CHROMATE REDUCTASE"/>
    <property type="match status" value="1"/>
</dbReference>
<feature type="domain" description="NADPH-dependent FMN reductase-like" evidence="1">
    <location>
        <begin position="4"/>
        <end position="148"/>
    </location>
</feature>
<proteinExistence type="predicted"/>
<sequence length="179" mass="18774">MSAPKLLAISGSLRAGSYNRKLLAQAVDAFGEAEVMQADLNLPLYDGDLEDAEGIPEAVQVLADQVAAADAIVIASPEYNKGIPGVLKNALDWVSRVPGAVLADKPTVVISAAAGRTGGETAQFMVMHCLAQLQVRLIPGPQVLVAAAQNAFDDEGRLVEERNAKAVAGRMKKLRAEVT</sequence>
<dbReference type="GO" id="GO:0016491">
    <property type="term" value="F:oxidoreductase activity"/>
    <property type="evidence" value="ECO:0007669"/>
    <property type="project" value="InterPro"/>
</dbReference>
<dbReference type="OrthoDB" id="9812295at2"/>
<dbReference type="GO" id="GO:0010181">
    <property type="term" value="F:FMN binding"/>
    <property type="evidence" value="ECO:0007669"/>
    <property type="project" value="TreeGrafter"/>
</dbReference>
<dbReference type="AlphaFoldDB" id="A0A6I6IUU4"/>
<evidence type="ECO:0000313" key="2">
    <source>
        <dbReference type="EMBL" id="QGX99663.1"/>
    </source>
</evidence>
<keyword evidence="3" id="KW-1185">Reference proteome</keyword>
<name>A0A6I6IUU4_9RHOB</name>
<evidence type="ECO:0000259" key="1">
    <source>
        <dbReference type="Pfam" id="PF03358"/>
    </source>
</evidence>
<dbReference type="PANTHER" id="PTHR30543:SF21">
    <property type="entry name" value="NAD(P)H-DEPENDENT FMN REDUCTASE LOT6"/>
    <property type="match status" value="1"/>
</dbReference>